<keyword evidence="11" id="KW-1185">Reference proteome</keyword>
<dbReference type="InterPro" id="IPR036259">
    <property type="entry name" value="MFS_trans_sf"/>
</dbReference>
<evidence type="ECO:0000256" key="5">
    <source>
        <dbReference type="ARBA" id="ARBA00023136"/>
    </source>
</evidence>
<dbReference type="CDD" id="cd17313">
    <property type="entry name" value="MFS_SLC45_SUC"/>
    <property type="match status" value="1"/>
</dbReference>
<dbReference type="Gene3D" id="1.20.1250.20">
    <property type="entry name" value="MFS general substrate transporter like domains"/>
    <property type="match status" value="1"/>
</dbReference>
<keyword evidence="4 6" id="KW-1133">Transmembrane helix</keyword>
<feature type="transmembrane region" description="Helical" evidence="6">
    <location>
        <begin position="480"/>
        <end position="501"/>
    </location>
</feature>
<dbReference type="PANTHER" id="PTHR19432">
    <property type="entry name" value="SUGAR TRANSPORTER"/>
    <property type="match status" value="1"/>
</dbReference>
<dbReference type="Proteomes" id="UP000682733">
    <property type="component" value="Unassembled WGS sequence"/>
</dbReference>
<feature type="transmembrane region" description="Helical" evidence="6">
    <location>
        <begin position="296"/>
        <end position="314"/>
    </location>
</feature>
<feature type="transmembrane region" description="Helical" evidence="6">
    <location>
        <begin position="32"/>
        <end position="58"/>
    </location>
</feature>
<feature type="transmembrane region" description="Helical" evidence="6">
    <location>
        <begin position="189"/>
        <end position="208"/>
    </location>
</feature>
<name>A0A813NEQ6_9BILA</name>
<sequence length="502" mass="55996">MYALYNKIQRKLNHFQQFSFETKPKYKTKLELIRLSAVVCGIEFCYAAETAFVSPILLTIGMPVMFMTFSWCLSPLIGFFLVPALGSLSDKCKTSIGRRRPFILLYSIGILTGLLLVSNGVLLLDLDCDACQSPSRAYLLDVTSPEQHSFGLTMFTMMAGLGGSLGYFMGGIPWEKTFLTTFLGDHVHVLFTIVWVIYIICMFVTLTASPEPDDVLPCLPISSSRQFLVSYASATSLSYDDFSATDVYDDFYRRIKKQNSSEINNDIISTISAERMKVSYTDYLCSIIYMPSSLRWLCLTNFFCWMALVSYSLYFTDFVGQAVFGGNPKADQHHPSRILYQDGVRWGSWSMSVYSISCSLYSFNIQKLSNYFGIKRVYIASQLIYSVGMILMGILRHRVAVVILSGVTGVLYATLFTIPYLLISKYHNSDVFGKLTKHSNTQVRGIGTDVAIISSMVFLAQLCLSSTMGTLIHLAGSTRIVTIVAALLSTCGALSATQVLYL</sequence>
<proteinExistence type="predicted"/>
<dbReference type="EMBL" id="CAJNOK010000741">
    <property type="protein sequence ID" value="CAF0772470.1"/>
    <property type="molecule type" value="Genomic_DNA"/>
</dbReference>
<comment type="subcellular location">
    <subcellularLocation>
        <location evidence="1">Membrane</location>
        <topology evidence="1">Multi-pass membrane protein</topology>
    </subcellularLocation>
</comment>
<dbReference type="SUPFAM" id="SSF103473">
    <property type="entry name" value="MFS general substrate transporter"/>
    <property type="match status" value="1"/>
</dbReference>
<evidence type="ECO:0000313" key="7">
    <source>
        <dbReference type="EMBL" id="CAF0738784.1"/>
    </source>
</evidence>
<evidence type="ECO:0000256" key="1">
    <source>
        <dbReference type="ARBA" id="ARBA00004141"/>
    </source>
</evidence>
<feature type="transmembrane region" description="Helical" evidence="6">
    <location>
        <begin position="149"/>
        <end position="168"/>
    </location>
</feature>
<dbReference type="GO" id="GO:0008506">
    <property type="term" value="F:sucrose:proton symporter activity"/>
    <property type="evidence" value="ECO:0007669"/>
    <property type="project" value="TreeGrafter"/>
</dbReference>
<feature type="transmembrane region" description="Helical" evidence="6">
    <location>
        <begin position="401"/>
        <end position="423"/>
    </location>
</feature>
<protein>
    <submittedName>
        <fullName evidence="7">Uncharacterized protein</fullName>
    </submittedName>
</protein>
<dbReference type="Proteomes" id="UP000677228">
    <property type="component" value="Unassembled WGS sequence"/>
</dbReference>
<keyword evidence="5 6" id="KW-0472">Membrane</keyword>
<organism evidence="7 11">
    <name type="scientific">Didymodactylos carnosus</name>
    <dbReference type="NCBI Taxonomy" id="1234261"/>
    <lineage>
        <taxon>Eukaryota</taxon>
        <taxon>Metazoa</taxon>
        <taxon>Spiralia</taxon>
        <taxon>Gnathifera</taxon>
        <taxon>Rotifera</taxon>
        <taxon>Eurotatoria</taxon>
        <taxon>Bdelloidea</taxon>
        <taxon>Philodinida</taxon>
        <taxon>Philodinidae</taxon>
        <taxon>Didymodactylos</taxon>
    </lineage>
</organism>
<dbReference type="GO" id="GO:0016020">
    <property type="term" value="C:membrane"/>
    <property type="evidence" value="ECO:0007669"/>
    <property type="project" value="UniProtKB-SubCell"/>
</dbReference>
<feature type="transmembrane region" description="Helical" evidence="6">
    <location>
        <begin position="443"/>
        <end position="468"/>
    </location>
</feature>
<dbReference type="EMBL" id="CAJOBC010000010">
    <property type="protein sequence ID" value="CAF3516895.1"/>
    <property type="molecule type" value="Genomic_DNA"/>
</dbReference>
<dbReference type="EMBL" id="CAJNOQ010000010">
    <property type="protein sequence ID" value="CAF0738784.1"/>
    <property type="molecule type" value="Genomic_DNA"/>
</dbReference>
<evidence type="ECO:0000256" key="4">
    <source>
        <dbReference type="ARBA" id="ARBA00022989"/>
    </source>
</evidence>
<keyword evidence="3 6" id="KW-0812">Transmembrane</keyword>
<feature type="transmembrane region" description="Helical" evidence="6">
    <location>
        <begin position="346"/>
        <end position="365"/>
    </location>
</feature>
<dbReference type="Proteomes" id="UP000663829">
    <property type="component" value="Unassembled WGS sequence"/>
</dbReference>
<evidence type="ECO:0000256" key="6">
    <source>
        <dbReference type="SAM" id="Phobius"/>
    </source>
</evidence>
<keyword evidence="2" id="KW-0813">Transport</keyword>
<dbReference type="EMBL" id="CAJOBA010000741">
    <property type="protein sequence ID" value="CAF3553386.1"/>
    <property type="molecule type" value="Genomic_DNA"/>
</dbReference>
<dbReference type="AlphaFoldDB" id="A0A813NEQ6"/>
<evidence type="ECO:0000313" key="10">
    <source>
        <dbReference type="EMBL" id="CAF3553386.1"/>
    </source>
</evidence>
<dbReference type="OrthoDB" id="28755at2759"/>
<evidence type="ECO:0000256" key="2">
    <source>
        <dbReference type="ARBA" id="ARBA00022448"/>
    </source>
</evidence>
<reference evidence="7" key="1">
    <citation type="submission" date="2021-02" db="EMBL/GenBank/DDBJ databases">
        <authorList>
            <person name="Nowell W R."/>
        </authorList>
    </citation>
    <scope>NUCLEOTIDE SEQUENCE</scope>
</reference>
<comment type="caution">
    <text evidence="7">The sequence shown here is derived from an EMBL/GenBank/DDBJ whole genome shotgun (WGS) entry which is preliminary data.</text>
</comment>
<evidence type="ECO:0000313" key="11">
    <source>
        <dbReference type="Proteomes" id="UP000663829"/>
    </source>
</evidence>
<evidence type="ECO:0000313" key="8">
    <source>
        <dbReference type="EMBL" id="CAF0772470.1"/>
    </source>
</evidence>
<accession>A0A813NEQ6</accession>
<evidence type="ECO:0000313" key="9">
    <source>
        <dbReference type="EMBL" id="CAF3516895.1"/>
    </source>
</evidence>
<dbReference type="Proteomes" id="UP000681722">
    <property type="component" value="Unassembled WGS sequence"/>
</dbReference>
<dbReference type="PANTHER" id="PTHR19432:SF35">
    <property type="entry name" value="SOLUTE CARRIER FAMILY 45 MEMBER 3 ISOFORM X1"/>
    <property type="match status" value="1"/>
</dbReference>
<evidence type="ECO:0000256" key="3">
    <source>
        <dbReference type="ARBA" id="ARBA00022692"/>
    </source>
</evidence>
<feature type="transmembrane region" description="Helical" evidence="6">
    <location>
        <begin position="64"/>
        <end position="82"/>
    </location>
</feature>
<gene>
    <name evidence="7" type="ORF">GPM918_LOCUS138</name>
    <name evidence="8" type="ORF">OVA965_LOCUS3158</name>
    <name evidence="9" type="ORF">SRO942_LOCUS139</name>
    <name evidence="10" type="ORF">TMI583_LOCUS3157</name>
</gene>
<feature type="transmembrane region" description="Helical" evidence="6">
    <location>
        <begin position="103"/>
        <end position="124"/>
    </location>
</feature>
<feature type="transmembrane region" description="Helical" evidence="6">
    <location>
        <begin position="377"/>
        <end position="395"/>
    </location>
</feature>